<keyword evidence="5" id="KW-1185">Reference proteome</keyword>
<feature type="compositionally biased region" description="Polar residues" evidence="1">
    <location>
        <begin position="1"/>
        <end position="21"/>
    </location>
</feature>
<dbReference type="Gene3D" id="3.15.10.10">
    <property type="entry name" value="Bactericidal permeability-increasing protein, domain 1"/>
    <property type="match status" value="1"/>
</dbReference>
<dbReference type="InterPro" id="IPR017943">
    <property type="entry name" value="Bactericidal_perm-incr_a/b_dom"/>
</dbReference>
<feature type="compositionally biased region" description="Basic and acidic residues" evidence="1">
    <location>
        <begin position="248"/>
        <end position="263"/>
    </location>
</feature>
<dbReference type="Pfam" id="PF19343">
    <property type="entry name" value="HAM1_N"/>
    <property type="match status" value="1"/>
</dbReference>
<dbReference type="AlphaFoldDB" id="A0A0E9N7T5"/>
<dbReference type="GO" id="GO:0008289">
    <property type="term" value="F:lipid binding"/>
    <property type="evidence" value="ECO:0007669"/>
    <property type="project" value="InterPro"/>
</dbReference>
<proteinExistence type="predicted"/>
<feature type="region of interest" description="Disordered" evidence="1">
    <location>
        <begin position="782"/>
        <end position="842"/>
    </location>
</feature>
<feature type="region of interest" description="Disordered" evidence="1">
    <location>
        <begin position="174"/>
        <end position="293"/>
    </location>
</feature>
<feature type="compositionally biased region" description="Low complexity" evidence="1">
    <location>
        <begin position="824"/>
        <end position="842"/>
    </location>
</feature>
<dbReference type="EMBL" id="BACD03000001">
    <property type="protein sequence ID" value="GAO45786.1"/>
    <property type="molecule type" value="Genomic_DNA"/>
</dbReference>
<dbReference type="STRING" id="698492.A0A0E9N7T5"/>
<sequence>MAHTEVSANPSSAGVTRATNPKQRDADVDQKLRLYGVLNAFTNGKVPTNKQIDVAMNSFINSDMMRNPSKDLSSEGRHLVQDLRDVAEQAKMLLLTKNYDENLQKFLWHTRVASPDSQNVNAPVSAGQAKEHGKATLDGIRTLGRLMITNGEFRKLLSDAVVLLRDMGADAASKAAEKVRPDQERLEKIDEPAPENQWHDTPDVGGIKENLKSKARDVKETAKSDAQAAKNNAASSANPDGSTSFNRTAEHANAEARTGESRGVDAAGGAQAGADTLKQRHPEAHQKAVETKDKTIDYLKDKVPEERRQQVVDRLKKMVVEIQQHEDYQEAIDTLLSIAENYKGVTKEVKNQAAGAAKQTADDDHVQLAKDELKTVIERFANSTSLDDVFDSFNDLYLDADRDPQMKNWWKRLDRYIRRCLKETGYITSEAADNEYREIKEEGDYLRKDKYSEHFDRVGTEISDFGKQFAEDPDNKRFGETVKHLMEDLGTDRNGKFTFKKHLLKDITNVIIPGAFRRTRYVPVPRIEYSDPMVDAVIENLVLESENLFPNILEIKADNYIRYSARKAINNVNHHRVTVHMEQIQMDLRDVAYYIKKKSGFPSVRDTGVIDIFLGGEGLSATVTLADATALDRTSFFKVERVDVKINNLKLKLKKSNHKLLFNLFKPMLMGIIKPVIQKVAEKKIAEQFDTLDHLLYSVYKETKREQNTYIDDEETPNTTKLYIQTLMKRISANSKEKKDKAAETAQDKHAAVTVSRTGGMFKNVVLPSGFSNRAEEYKRMGQEGRDWTSPIFDLGSAKPTDHIPEPKKIVSRSDYGRATMNDGGNNSSSSQGQYQQGYNTGHNQNTVSGAYEITPGHINHATTTTAPATTANSHQYVSNTTSEFVLAEPIRTGMIDGKLGVVKFGWADEIVGVHGYYYYCLFVLLFYLL</sequence>
<protein>
    <submittedName>
        <fullName evidence="4">Uncharacterized protein</fullName>
    </submittedName>
</protein>
<reference evidence="4 5" key="2">
    <citation type="journal article" date="2014" name="J. Gen. Appl. Microbiol.">
        <title>The early diverging ascomycetous budding yeast Saitoella complicata has three histone deacetylases belonging to the Clr6, Hos2, and Rpd3 lineages.</title>
        <authorList>
            <person name="Nishida H."/>
            <person name="Matsumoto T."/>
            <person name="Kondo S."/>
            <person name="Hamamoto M."/>
            <person name="Yoshikawa H."/>
        </authorList>
    </citation>
    <scope>NUCLEOTIDE SEQUENCE [LARGE SCALE GENOMIC DNA]</scope>
    <source>
        <strain evidence="4 5">NRRL Y-17804</strain>
    </source>
</reference>
<dbReference type="Pfam" id="PF14613">
    <property type="entry name" value="HAM1_C"/>
    <property type="match status" value="1"/>
</dbReference>
<organism evidence="4 5">
    <name type="scientific">Saitoella complicata (strain BCRC 22490 / CBS 7301 / JCM 7358 / NBRC 10748 / NRRL Y-17804)</name>
    <dbReference type="NCBI Taxonomy" id="698492"/>
    <lineage>
        <taxon>Eukaryota</taxon>
        <taxon>Fungi</taxon>
        <taxon>Dikarya</taxon>
        <taxon>Ascomycota</taxon>
        <taxon>Taphrinomycotina</taxon>
        <taxon>Taphrinomycotina incertae sedis</taxon>
        <taxon>Saitoella</taxon>
    </lineage>
</organism>
<evidence type="ECO:0000259" key="2">
    <source>
        <dbReference type="Pfam" id="PF14613"/>
    </source>
</evidence>
<dbReference type="PANTHER" id="PTHR31138:SF1">
    <property type="entry name" value="PDZ DOMAIN-CONTAINING PROTEIN"/>
    <property type="match status" value="1"/>
</dbReference>
<feature type="compositionally biased region" description="Low complexity" evidence="1">
    <location>
        <begin position="224"/>
        <end position="238"/>
    </location>
</feature>
<name>A0A0E9N7T5_SAICN</name>
<dbReference type="SUPFAM" id="SSF140693">
    <property type="entry name" value="IpaD-like"/>
    <property type="match status" value="1"/>
</dbReference>
<evidence type="ECO:0000259" key="3">
    <source>
        <dbReference type="Pfam" id="PF19343"/>
    </source>
</evidence>
<dbReference type="PANTHER" id="PTHR31138">
    <property type="entry name" value="CHROMOSOME 19, WHOLE GENOME SHOTGUN SEQUENCE"/>
    <property type="match status" value="1"/>
</dbReference>
<dbReference type="SUPFAM" id="SSF55394">
    <property type="entry name" value="Bactericidal permeability-increasing protein, BPI"/>
    <property type="match status" value="1"/>
</dbReference>
<dbReference type="InterPro" id="IPR045967">
    <property type="entry name" value="HAM1-like_N"/>
</dbReference>
<dbReference type="Proteomes" id="UP000033140">
    <property type="component" value="Unassembled WGS sequence"/>
</dbReference>
<dbReference type="InterPro" id="IPR027842">
    <property type="entry name" value="HAM1-like_C"/>
</dbReference>
<dbReference type="InterPro" id="IPR036708">
    <property type="entry name" value="BipD-like_sf"/>
</dbReference>
<evidence type="ECO:0000256" key="1">
    <source>
        <dbReference type="SAM" id="MobiDB-lite"/>
    </source>
</evidence>
<feature type="compositionally biased region" description="Basic and acidic residues" evidence="1">
    <location>
        <begin position="277"/>
        <end position="293"/>
    </location>
</feature>
<reference evidence="4 5" key="3">
    <citation type="journal article" date="2015" name="Genome Announc.">
        <title>Draft Genome Sequence of the Archiascomycetous Yeast Saitoella complicata.</title>
        <authorList>
            <person name="Yamauchi K."/>
            <person name="Kondo S."/>
            <person name="Hamamoto M."/>
            <person name="Takahashi Y."/>
            <person name="Ogura Y."/>
            <person name="Hayashi T."/>
            <person name="Nishida H."/>
        </authorList>
    </citation>
    <scope>NUCLEOTIDE SEQUENCE [LARGE SCALE GENOMIC DNA]</scope>
    <source>
        <strain evidence="4 5">NRRL Y-17804</strain>
    </source>
</reference>
<evidence type="ECO:0000313" key="5">
    <source>
        <dbReference type="Proteomes" id="UP000033140"/>
    </source>
</evidence>
<comment type="caution">
    <text evidence="4">The sequence shown here is derived from an EMBL/GenBank/DDBJ whole genome shotgun (WGS) entry which is preliminary data.</text>
</comment>
<accession>A0A0E9N7T5</accession>
<feature type="domain" description="HAM1-like N-terminal" evidence="3">
    <location>
        <begin position="11"/>
        <end position="629"/>
    </location>
</feature>
<feature type="compositionally biased region" description="Basic and acidic residues" evidence="1">
    <location>
        <begin position="175"/>
        <end position="202"/>
    </location>
</feature>
<evidence type="ECO:0000313" key="4">
    <source>
        <dbReference type="EMBL" id="GAO45786.1"/>
    </source>
</evidence>
<dbReference type="OMA" id="NTWHEAP"/>
<reference evidence="4 5" key="1">
    <citation type="journal article" date="2011" name="J. Gen. Appl. Microbiol.">
        <title>Draft genome sequencing of the enigmatic yeast Saitoella complicata.</title>
        <authorList>
            <person name="Nishida H."/>
            <person name="Hamamoto M."/>
            <person name="Sugiyama J."/>
        </authorList>
    </citation>
    <scope>NUCLEOTIDE SEQUENCE [LARGE SCALE GENOMIC DNA]</scope>
    <source>
        <strain evidence="4 5">NRRL Y-17804</strain>
    </source>
</reference>
<feature type="compositionally biased region" description="Basic and acidic residues" evidence="1">
    <location>
        <begin position="800"/>
        <end position="809"/>
    </location>
</feature>
<feature type="compositionally biased region" description="Basic and acidic residues" evidence="1">
    <location>
        <begin position="209"/>
        <end position="223"/>
    </location>
</feature>
<feature type="region of interest" description="Disordered" evidence="1">
    <location>
        <begin position="1"/>
        <end position="27"/>
    </location>
</feature>
<gene>
    <name evidence="4" type="ORF">G7K_0037-t1</name>
</gene>
<feature type="domain" description="HAM1-like C-terminal" evidence="2">
    <location>
        <begin position="644"/>
        <end position="805"/>
    </location>
</feature>